<evidence type="ECO:0000313" key="3">
    <source>
        <dbReference type="Proteomes" id="UP000646548"/>
    </source>
</evidence>
<dbReference type="AlphaFoldDB" id="A0A834FRZ5"/>
<sequence length="256" mass="27855">MTAAGRPDSPGQVTCSRSIWTTSRTVSASPRPTRLTPPFNLRLKQKQEVTSRGDQRGNSSRFTCTLAERPSAEQSLEVGMKREHPRIPAFSVGLMINQLQVRLNKQNFERRTRSSAALRTNIKVQDRADEGSSPLRLRLLSVASCGPAEPLSLCGKVLLKSSSDTQLELLEQVELSFSSSLCCPLQAGTQTAADCPSSRFRAEERDGGLDVLEEISVNLVGGAVSLNPMETDQSRAQNPEGAGLWKEVKTSNLEAS</sequence>
<gene>
    <name evidence="2" type="ORF">FQA47_018226</name>
</gene>
<evidence type="ECO:0000313" key="2">
    <source>
        <dbReference type="EMBL" id="KAF6739399.1"/>
    </source>
</evidence>
<accession>A0A834FRZ5</accession>
<proteinExistence type="predicted"/>
<organism evidence="2 3">
    <name type="scientific">Oryzias melastigma</name>
    <name type="common">Marine medaka</name>
    <dbReference type="NCBI Taxonomy" id="30732"/>
    <lineage>
        <taxon>Eukaryota</taxon>
        <taxon>Metazoa</taxon>
        <taxon>Chordata</taxon>
        <taxon>Craniata</taxon>
        <taxon>Vertebrata</taxon>
        <taxon>Euteleostomi</taxon>
        <taxon>Actinopterygii</taxon>
        <taxon>Neopterygii</taxon>
        <taxon>Teleostei</taxon>
        <taxon>Neoteleostei</taxon>
        <taxon>Acanthomorphata</taxon>
        <taxon>Ovalentaria</taxon>
        <taxon>Atherinomorphae</taxon>
        <taxon>Beloniformes</taxon>
        <taxon>Adrianichthyidae</taxon>
        <taxon>Oryziinae</taxon>
        <taxon>Oryzias</taxon>
    </lineage>
</organism>
<dbReference type="Proteomes" id="UP000646548">
    <property type="component" value="Unassembled WGS sequence"/>
</dbReference>
<protein>
    <submittedName>
        <fullName evidence="2">Uncharacterized protein</fullName>
    </submittedName>
</protein>
<feature type="compositionally biased region" description="Polar residues" evidence="1">
    <location>
        <begin position="11"/>
        <end position="30"/>
    </location>
</feature>
<comment type="caution">
    <text evidence="2">The sequence shown here is derived from an EMBL/GenBank/DDBJ whole genome shotgun (WGS) entry which is preliminary data.</text>
</comment>
<reference evidence="2" key="1">
    <citation type="journal article" name="BMC Genomics">
        <title>Long-read sequencing and de novo genome assembly of marine medaka (Oryzias melastigma).</title>
        <authorList>
            <person name="Liang P."/>
            <person name="Saqib H.S.A."/>
            <person name="Ni X."/>
            <person name="Shen Y."/>
        </authorList>
    </citation>
    <scope>NUCLEOTIDE SEQUENCE</scope>
    <source>
        <strain evidence="2">Bigg-433</strain>
    </source>
</reference>
<dbReference type="EMBL" id="WKFB01000006">
    <property type="protein sequence ID" value="KAF6739399.1"/>
    <property type="molecule type" value="Genomic_DNA"/>
</dbReference>
<feature type="region of interest" description="Disordered" evidence="1">
    <location>
        <begin position="1"/>
        <end position="38"/>
    </location>
</feature>
<feature type="region of interest" description="Disordered" evidence="1">
    <location>
        <begin position="229"/>
        <end position="256"/>
    </location>
</feature>
<evidence type="ECO:0000256" key="1">
    <source>
        <dbReference type="SAM" id="MobiDB-lite"/>
    </source>
</evidence>
<name>A0A834FRZ5_ORYME</name>